<feature type="chain" id="PRO_5047074263" evidence="3">
    <location>
        <begin position="29"/>
        <end position="484"/>
    </location>
</feature>
<dbReference type="PROSITE" id="PS51257">
    <property type="entry name" value="PROKAR_LIPOPROTEIN"/>
    <property type="match status" value="1"/>
</dbReference>
<gene>
    <name evidence="6" type="ORF">KP001_07210</name>
</gene>
<comment type="similarity">
    <text evidence="1">Belongs to the bacterial secretin family.</text>
</comment>
<evidence type="ECO:0000256" key="3">
    <source>
        <dbReference type="SAM" id="SignalP"/>
    </source>
</evidence>
<name>A0ABX8LPX7_9BACT</name>
<evidence type="ECO:0000256" key="1">
    <source>
        <dbReference type="RuleBase" id="RU004003"/>
    </source>
</evidence>
<dbReference type="Pfam" id="PF04972">
    <property type="entry name" value="BON"/>
    <property type="match status" value="1"/>
</dbReference>
<keyword evidence="3" id="KW-0732">Signal</keyword>
<proteinExistence type="inferred from homology"/>
<feature type="region of interest" description="Disordered" evidence="2">
    <location>
        <begin position="68"/>
        <end position="100"/>
    </location>
</feature>
<evidence type="ECO:0000259" key="4">
    <source>
        <dbReference type="Pfam" id="PF00263"/>
    </source>
</evidence>
<dbReference type="Proteomes" id="UP000683559">
    <property type="component" value="Chromosome"/>
</dbReference>
<dbReference type="EMBL" id="CP077683">
    <property type="protein sequence ID" value="QXE92303.1"/>
    <property type="molecule type" value="Genomic_DNA"/>
</dbReference>
<keyword evidence="7" id="KW-1185">Reference proteome</keyword>
<feature type="signal peptide" evidence="3">
    <location>
        <begin position="1"/>
        <end position="28"/>
    </location>
</feature>
<dbReference type="PROSITE" id="PS00875">
    <property type="entry name" value="T2SP_D"/>
    <property type="match status" value="1"/>
</dbReference>
<dbReference type="InterPro" id="IPR007055">
    <property type="entry name" value="BON_dom"/>
</dbReference>
<feature type="domain" description="Type II/III secretion system secretin-like" evidence="4">
    <location>
        <begin position="292"/>
        <end position="453"/>
    </location>
</feature>
<organism evidence="6 7">
    <name type="scientific">Geomonas subterranea</name>
    <dbReference type="NCBI Taxonomy" id="2847989"/>
    <lineage>
        <taxon>Bacteria</taxon>
        <taxon>Pseudomonadati</taxon>
        <taxon>Thermodesulfobacteriota</taxon>
        <taxon>Desulfuromonadia</taxon>
        <taxon>Geobacterales</taxon>
        <taxon>Geobacteraceae</taxon>
        <taxon>Geomonas</taxon>
    </lineage>
</organism>
<dbReference type="PANTHER" id="PTHR30332">
    <property type="entry name" value="PROBABLE GENERAL SECRETION PATHWAY PROTEIN D"/>
    <property type="match status" value="1"/>
</dbReference>
<feature type="domain" description="BON" evidence="5">
    <location>
        <begin position="155"/>
        <end position="212"/>
    </location>
</feature>
<accession>A0ABX8LPX7</accession>
<evidence type="ECO:0000313" key="7">
    <source>
        <dbReference type="Proteomes" id="UP000683559"/>
    </source>
</evidence>
<dbReference type="InterPro" id="IPR004845">
    <property type="entry name" value="T2SS_GspD_CS"/>
</dbReference>
<evidence type="ECO:0000259" key="5">
    <source>
        <dbReference type="Pfam" id="PF04972"/>
    </source>
</evidence>
<feature type="compositionally biased region" description="Basic and acidic residues" evidence="2">
    <location>
        <begin position="463"/>
        <end position="477"/>
    </location>
</feature>
<dbReference type="InterPro" id="IPR050810">
    <property type="entry name" value="Bact_Secretion_Sys_Channel"/>
</dbReference>
<evidence type="ECO:0000256" key="2">
    <source>
        <dbReference type="SAM" id="MobiDB-lite"/>
    </source>
</evidence>
<dbReference type="PANTHER" id="PTHR30332:SF17">
    <property type="entry name" value="TYPE IV PILIATION SYSTEM PROTEIN DR_0774-RELATED"/>
    <property type="match status" value="1"/>
</dbReference>
<evidence type="ECO:0000313" key="6">
    <source>
        <dbReference type="EMBL" id="QXE92303.1"/>
    </source>
</evidence>
<feature type="region of interest" description="Disordered" evidence="2">
    <location>
        <begin position="457"/>
        <end position="484"/>
    </location>
</feature>
<reference evidence="6 7" key="1">
    <citation type="submission" date="2021-06" db="EMBL/GenBank/DDBJ databases">
        <title>Gemonas diversity in paddy soil.</title>
        <authorList>
            <person name="Liu G."/>
        </authorList>
    </citation>
    <scope>NUCLEOTIDE SEQUENCE [LARGE SCALE GENOMIC DNA]</scope>
    <source>
        <strain evidence="6 7">RG2</strain>
    </source>
</reference>
<protein>
    <submittedName>
        <fullName evidence="6">BON domain-containing protein</fullName>
    </submittedName>
</protein>
<dbReference type="Pfam" id="PF00263">
    <property type="entry name" value="Secretin"/>
    <property type="match status" value="1"/>
</dbReference>
<dbReference type="InterPro" id="IPR004846">
    <property type="entry name" value="T2SS/T3SS_dom"/>
</dbReference>
<sequence length="484" mass="51862">MIIVLKKQVQLLVWALLVTCACVTAANAGVPLEVGLYKSILVDFKSQNKKIVLVTLANTKKEAKEKDVEETVAAGKPGTADPSNVIPAGAARKRSSETDTGNTNKFVVPEVLSEYVLKLDGINIGSTSMIIWTKGEGDERPVATFFDLRVVGDRETIQGQIREMAPKDTIDVQYANDTVVLSGNVANDQTRTKAQELAKAFSAKVINNITVNEPQQVLLQVKVAQVDKTSLKKLGISFLVKGNTAEGFSNVIGGPDGKATGVGTGIGNFATLDTYQAGVSYFPAGISSVLQALSSKGLAKVLAEPNLLVKSSQEGNFLAGSKVPIAIIESTNGQATTSIRYEPIGIKLKFKPEVLENGMISLKINPAEVSSIQGFLPVNGYPIIDSRTVETSVELRDGESLILAGLLQEDEVRNMSKIPLLGDIPILGALFRSSSKDITEKELVFFITPKLVKPTVPGGKTELPTDKKLTPEQEKELSWMPLGK</sequence>